<evidence type="ECO:0000256" key="1">
    <source>
        <dbReference type="SAM" id="MobiDB-lite"/>
    </source>
</evidence>
<feature type="transmembrane region" description="Helical" evidence="2">
    <location>
        <begin position="102"/>
        <end position="124"/>
    </location>
</feature>
<dbReference type="Proteomes" id="UP001316384">
    <property type="component" value="Chromosome"/>
</dbReference>
<keyword evidence="2" id="KW-1133">Transmembrane helix</keyword>
<gene>
    <name evidence="3" type="ORF">NP048_11465</name>
</gene>
<name>A0ABY5KKS0_9CELL</name>
<sequence>MTSFRAEPVAAPAPVSAAPSLWTPGGPPAAATAQPDAAGSSAPAAEQPAEVWPRPPGATPPADEKPAPPWAAARSAGATHDDDLDDEDDDDEPSRRLHPYTWLHVLVLAVVAFVLGFLIMLLVIQTRPDGGGAEAQSAPAIATVVAAVPA</sequence>
<proteinExistence type="predicted"/>
<evidence type="ECO:0000313" key="3">
    <source>
        <dbReference type="EMBL" id="UUI70425.1"/>
    </source>
</evidence>
<dbReference type="RefSeq" id="WP_227575732.1">
    <property type="nucleotide sequence ID" value="NZ_CP101987.1"/>
</dbReference>
<evidence type="ECO:0000256" key="2">
    <source>
        <dbReference type="SAM" id="Phobius"/>
    </source>
</evidence>
<protein>
    <submittedName>
        <fullName evidence="3">Uncharacterized protein</fullName>
    </submittedName>
</protein>
<organism evidence="3 4">
    <name type="scientific">Cellulomonas xiejunii</name>
    <dbReference type="NCBI Taxonomy" id="2968083"/>
    <lineage>
        <taxon>Bacteria</taxon>
        <taxon>Bacillati</taxon>
        <taxon>Actinomycetota</taxon>
        <taxon>Actinomycetes</taxon>
        <taxon>Micrococcales</taxon>
        <taxon>Cellulomonadaceae</taxon>
        <taxon>Cellulomonas</taxon>
    </lineage>
</organism>
<feature type="region of interest" description="Disordered" evidence="1">
    <location>
        <begin position="1"/>
        <end position="95"/>
    </location>
</feature>
<feature type="compositionally biased region" description="Acidic residues" evidence="1">
    <location>
        <begin position="82"/>
        <end position="92"/>
    </location>
</feature>
<feature type="compositionally biased region" description="Low complexity" evidence="1">
    <location>
        <begin position="8"/>
        <end position="42"/>
    </location>
</feature>
<accession>A0ABY5KKS0</accession>
<keyword evidence="2" id="KW-0812">Transmembrane</keyword>
<evidence type="ECO:0000313" key="4">
    <source>
        <dbReference type="Proteomes" id="UP001316384"/>
    </source>
</evidence>
<reference evidence="3 4" key="1">
    <citation type="submission" date="2022-07" db="EMBL/GenBank/DDBJ databases">
        <title>Novel species in genus cellulomonas.</title>
        <authorList>
            <person name="Ye L."/>
        </authorList>
    </citation>
    <scope>NUCLEOTIDE SEQUENCE [LARGE SCALE GENOMIC DNA]</scope>
    <source>
        <strain evidence="4">zg-B89</strain>
    </source>
</reference>
<dbReference type="EMBL" id="CP101987">
    <property type="protein sequence ID" value="UUI70425.1"/>
    <property type="molecule type" value="Genomic_DNA"/>
</dbReference>
<keyword evidence="2" id="KW-0472">Membrane</keyword>
<keyword evidence="4" id="KW-1185">Reference proteome</keyword>